<accession>A0A084VUW2</accession>
<dbReference type="EMBL" id="ATLV01017043">
    <property type="status" value="NOT_ANNOTATED_CDS"/>
    <property type="molecule type" value="Genomic_DNA"/>
</dbReference>
<dbReference type="Proteomes" id="UP000030765">
    <property type="component" value="Unassembled WGS sequence"/>
</dbReference>
<keyword evidence="4" id="KW-1185">Reference proteome</keyword>
<reference evidence="2 4" key="1">
    <citation type="journal article" date="2014" name="BMC Genomics">
        <title>Genome sequence of Anopheles sinensis provides insight into genetics basis of mosquito competence for malaria parasites.</title>
        <authorList>
            <person name="Zhou D."/>
            <person name="Zhang D."/>
            <person name="Ding G."/>
            <person name="Shi L."/>
            <person name="Hou Q."/>
            <person name="Ye Y."/>
            <person name="Xu Y."/>
            <person name="Zhou H."/>
            <person name="Xiong C."/>
            <person name="Li S."/>
            <person name="Yu J."/>
            <person name="Hong S."/>
            <person name="Yu X."/>
            <person name="Zou P."/>
            <person name="Chen C."/>
            <person name="Chang X."/>
            <person name="Wang W."/>
            <person name="Lv Y."/>
            <person name="Sun Y."/>
            <person name="Ma L."/>
            <person name="Shen B."/>
            <person name="Zhu C."/>
        </authorList>
    </citation>
    <scope>NUCLEOTIDE SEQUENCE [LARGE SCALE GENOMIC DNA]</scope>
</reference>
<name>A0A084VUW2_ANOSI</name>
<evidence type="ECO:0000313" key="2">
    <source>
        <dbReference type="EMBL" id="KFB41756.1"/>
    </source>
</evidence>
<reference evidence="3" key="2">
    <citation type="submission" date="2020-05" db="UniProtKB">
        <authorList>
            <consortium name="EnsemblMetazoa"/>
        </authorList>
    </citation>
    <scope>IDENTIFICATION</scope>
</reference>
<dbReference type="VEuPathDB" id="VectorBase:ASIC009389"/>
<gene>
    <name evidence="2" type="ORF">ZHAS_00009389</name>
</gene>
<protein>
    <submittedName>
        <fullName evidence="2 3">Uncharacterized protein</fullName>
    </submittedName>
</protein>
<dbReference type="EMBL" id="KE525143">
    <property type="protein sequence ID" value="KFB41756.1"/>
    <property type="molecule type" value="Genomic_DNA"/>
</dbReference>
<feature type="region of interest" description="Disordered" evidence="1">
    <location>
        <begin position="128"/>
        <end position="147"/>
    </location>
</feature>
<evidence type="ECO:0000313" key="4">
    <source>
        <dbReference type="Proteomes" id="UP000030765"/>
    </source>
</evidence>
<evidence type="ECO:0000256" key="1">
    <source>
        <dbReference type="SAM" id="MobiDB-lite"/>
    </source>
</evidence>
<organism evidence="2">
    <name type="scientific">Anopheles sinensis</name>
    <name type="common">Mosquito</name>
    <dbReference type="NCBI Taxonomy" id="74873"/>
    <lineage>
        <taxon>Eukaryota</taxon>
        <taxon>Metazoa</taxon>
        <taxon>Ecdysozoa</taxon>
        <taxon>Arthropoda</taxon>
        <taxon>Hexapoda</taxon>
        <taxon>Insecta</taxon>
        <taxon>Pterygota</taxon>
        <taxon>Neoptera</taxon>
        <taxon>Endopterygota</taxon>
        <taxon>Diptera</taxon>
        <taxon>Nematocera</taxon>
        <taxon>Culicoidea</taxon>
        <taxon>Culicidae</taxon>
        <taxon>Anophelinae</taxon>
        <taxon>Anopheles</taxon>
    </lineage>
</organism>
<evidence type="ECO:0000313" key="3">
    <source>
        <dbReference type="EnsemblMetazoa" id="ASIC009389-PA"/>
    </source>
</evidence>
<dbReference type="AlphaFoldDB" id="A0A084VUW2"/>
<feature type="compositionally biased region" description="Basic residues" evidence="1">
    <location>
        <begin position="134"/>
        <end position="147"/>
    </location>
</feature>
<proteinExistence type="predicted"/>
<sequence length="147" mass="16513">MNQFLQTYRATPNRPCESSTVAMNMVKSIHDPPQTASSSTVTSKCTAEDIVPPEDTSTEHLKQLDSATQLKDGSPKAVKQSGYGDEFKTTSICLEESSSIVTANHHRVIECSSMVNYTPESTTRWKKKDTAFIKPRKRQRKTKCRRN</sequence>
<dbReference type="EnsemblMetazoa" id="ASIC009389-RA">
    <property type="protein sequence ID" value="ASIC009389-PA"/>
    <property type="gene ID" value="ASIC009389"/>
</dbReference>